<dbReference type="Proteomes" id="UP000299102">
    <property type="component" value="Unassembled WGS sequence"/>
</dbReference>
<sequence length="85" mass="9503">MYPTEYSAPDLLFYATAAATGQLKSTGAGRARAPTSKVNYQATRSGFHDLKRHSETLKSLEQLSQFRGGHSHEKFQWRSRLSTAL</sequence>
<dbReference type="EMBL" id="BGZK01000562">
    <property type="protein sequence ID" value="GBP50279.1"/>
    <property type="molecule type" value="Genomic_DNA"/>
</dbReference>
<organism evidence="1 2">
    <name type="scientific">Eumeta variegata</name>
    <name type="common">Bagworm moth</name>
    <name type="synonym">Eumeta japonica</name>
    <dbReference type="NCBI Taxonomy" id="151549"/>
    <lineage>
        <taxon>Eukaryota</taxon>
        <taxon>Metazoa</taxon>
        <taxon>Ecdysozoa</taxon>
        <taxon>Arthropoda</taxon>
        <taxon>Hexapoda</taxon>
        <taxon>Insecta</taxon>
        <taxon>Pterygota</taxon>
        <taxon>Neoptera</taxon>
        <taxon>Endopterygota</taxon>
        <taxon>Lepidoptera</taxon>
        <taxon>Glossata</taxon>
        <taxon>Ditrysia</taxon>
        <taxon>Tineoidea</taxon>
        <taxon>Psychidae</taxon>
        <taxon>Oiketicinae</taxon>
        <taxon>Eumeta</taxon>
    </lineage>
</organism>
<protein>
    <submittedName>
        <fullName evidence="1">Uncharacterized protein</fullName>
    </submittedName>
</protein>
<dbReference type="AlphaFoldDB" id="A0A4C1WIV9"/>
<proteinExistence type="predicted"/>
<evidence type="ECO:0000313" key="1">
    <source>
        <dbReference type="EMBL" id="GBP50279.1"/>
    </source>
</evidence>
<comment type="caution">
    <text evidence="1">The sequence shown here is derived from an EMBL/GenBank/DDBJ whole genome shotgun (WGS) entry which is preliminary data.</text>
</comment>
<keyword evidence="2" id="KW-1185">Reference proteome</keyword>
<accession>A0A4C1WIV9</accession>
<reference evidence="1 2" key="1">
    <citation type="journal article" date="2019" name="Commun. Biol.">
        <title>The bagworm genome reveals a unique fibroin gene that provides high tensile strength.</title>
        <authorList>
            <person name="Kono N."/>
            <person name="Nakamura H."/>
            <person name="Ohtoshi R."/>
            <person name="Tomita M."/>
            <person name="Numata K."/>
            <person name="Arakawa K."/>
        </authorList>
    </citation>
    <scope>NUCLEOTIDE SEQUENCE [LARGE SCALE GENOMIC DNA]</scope>
</reference>
<name>A0A4C1WIV9_EUMVA</name>
<evidence type="ECO:0000313" key="2">
    <source>
        <dbReference type="Proteomes" id="UP000299102"/>
    </source>
</evidence>
<gene>
    <name evidence="1" type="ORF">EVAR_40821_1</name>
</gene>